<dbReference type="AlphaFoldDB" id="A0A1H4D6S2"/>
<dbReference type="InterPro" id="IPR011009">
    <property type="entry name" value="Kinase-like_dom_sf"/>
</dbReference>
<dbReference type="Proteomes" id="UP000198951">
    <property type="component" value="Unassembled WGS sequence"/>
</dbReference>
<dbReference type="PANTHER" id="PTHR21064">
    <property type="entry name" value="AMINOGLYCOSIDE PHOSPHOTRANSFERASE DOMAIN-CONTAINING PROTEIN-RELATED"/>
    <property type="match status" value="1"/>
</dbReference>
<evidence type="ECO:0000256" key="1">
    <source>
        <dbReference type="ARBA" id="ARBA00038240"/>
    </source>
</evidence>
<dbReference type="InterPro" id="IPR050249">
    <property type="entry name" value="Pseudomonas-type_ThrB"/>
</dbReference>
<dbReference type="OrthoDB" id="241498at2"/>
<dbReference type="PANTHER" id="PTHR21064:SF6">
    <property type="entry name" value="AMINOGLYCOSIDE PHOSPHOTRANSFERASE DOMAIN-CONTAINING PROTEIN"/>
    <property type="match status" value="1"/>
</dbReference>
<dbReference type="InterPro" id="IPR002575">
    <property type="entry name" value="Aminoglycoside_PTrfase"/>
</dbReference>
<dbReference type="Gene3D" id="3.30.200.20">
    <property type="entry name" value="Phosphorylase Kinase, domain 1"/>
    <property type="match status" value="1"/>
</dbReference>
<protein>
    <submittedName>
        <fullName evidence="3">Ser/Thr protein kinase RdoA involved in Cpx stress response, MazF antagonist</fullName>
    </submittedName>
</protein>
<keyword evidence="3" id="KW-0808">Transferase</keyword>
<proteinExistence type="inferred from homology"/>
<evidence type="ECO:0000313" key="4">
    <source>
        <dbReference type="Proteomes" id="UP000198951"/>
    </source>
</evidence>
<reference evidence="4" key="1">
    <citation type="submission" date="2016-10" db="EMBL/GenBank/DDBJ databases">
        <authorList>
            <person name="Varghese N."/>
            <person name="Submissions S."/>
        </authorList>
    </citation>
    <scope>NUCLEOTIDE SEQUENCE [LARGE SCALE GENOMIC DNA]</scope>
    <source>
        <strain evidence="4">DSM 22376</strain>
    </source>
</reference>
<dbReference type="GO" id="GO:0009088">
    <property type="term" value="P:threonine biosynthetic process"/>
    <property type="evidence" value="ECO:0007669"/>
    <property type="project" value="TreeGrafter"/>
</dbReference>
<keyword evidence="4" id="KW-1185">Reference proteome</keyword>
<dbReference type="GO" id="GO:0004413">
    <property type="term" value="F:homoserine kinase activity"/>
    <property type="evidence" value="ECO:0007669"/>
    <property type="project" value="TreeGrafter"/>
</dbReference>
<evidence type="ECO:0000313" key="3">
    <source>
        <dbReference type="EMBL" id="SEA68553.1"/>
    </source>
</evidence>
<comment type="similarity">
    <text evidence="1">Belongs to the pseudomonas-type ThrB family.</text>
</comment>
<evidence type="ECO:0000259" key="2">
    <source>
        <dbReference type="Pfam" id="PF01636"/>
    </source>
</evidence>
<dbReference type="SUPFAM" id="SSF56112">
    <property type="entry name" value="Protein kinase-like (PK-like)"/>
    <property type="match status" value="1"/>
</dbReference>
<organism evidence="3 4">
    <name type="scientific">Flavobacterium gillisiae</name>
    <dbReference type="NCBI Taxonomy" id="150146"/>
    <lineage>
        <taxon>Bacteria</taxon>
        <taxon>Pseudomonadati</taxon>
        <taxon>Bacteroidota</taxon>
        <taxon>Flavobacteriia</taxon>
        <taxon>Flavobacteriales</taxon>
        <taxon>Flavobacteriaceae</taxon>
        <taxon>Flavobacterium</taxon>
    </lineage>
</organism>
<dbReference type="STRING" id="150146.SAMN05443667_10790"/>
<dbReference type="EMBL" id="FNRD01000007">
    <property type="protein sequence ID" value="SEA68553.1"/>
    <property type="molecule type" value="Genomic_DNA"/>
</dbReference>
<feature type="domain" description="Aminoglycoside phosphotransferase" evidence="2">
    <location>
        <begin position="34"/>
        <end position="266"/>
    </location>
</feature>
<name>A0A1H4D6S2_9FLAO</name>
<keyword evidence="3" id="KW-0418">Kinase</keyword>
<dbReference type="RefSeq" id="WP_091089576.1">
    <property type="nucleotide sequence ID" value="NZ_FNRD01000007.1"/>
</dbReference>
<accession>A0A1H4D6S2</accession>
<gene>
    <name evidence="3" type="ORF">SAMN05443667_10790</name>
</gene>
<dbReference type="Pfam" id="PF01636">
    <property type="entry name" value="APH"/>
    <property type="match status" value="1"/>
</dbReference>
<dbReference type="Gene3D" id="3.90.1200.10">
    <property type="match status" value="1"/>
</dbReference>
<sequence length="330" mass="38957">MTKEFPVTNSTLSATKLGELLQEKYNLSENTECKLFRAGMNHVYIVTDNNTKYVLRVYTFNWRTKKEVAEEVRLLIHLNKNKTPVSFPIADHLNEYIQELNAPEGLRYAVLFSFAEGTKSAKFTAETSFCIGLALAKVHKETEDFALDRITYNNEVLLIDSVKRTREFFTKETEETLFLEKMARFLQKEFSTVANEQIRFGAVHLDVWFDNMHFNEDNKVTLFDFDFCGNGWLCLDISYFLFQLFYTNLNEKDYKVKAASFLEGYETITEITKEEKRLLPLACLAIMTYYISMQCDRYDYWTNIFLNEDHLKRFVANLKRWIVYNEIEIE</sequence>